<dbReference type="EMBL" id="JQDR03005386">
    <property type="protein sequence ID" value="KAA0201525.1"/>
    <property type="molecule type" value="Genomic_DNA"/>
</dbReference>
<dbReference type="FunFam" id="2.10.25.10:FF:000074">
    <property type="entry name" value="Laminin subunit alpha"/>
    <property type="match status" value="2"/>
</dbReference>
<reference evidence="5" key="2">
    <citation type="journal article" date="2018" name="Environ. Sci. Technol.">
        <title>The Toxicogenome of Hyalella azteca: A Model for Sediment Ecotoxicology and Evolutionary Toxicology.</title>
        <authorList>
            <person name="Poynton H.C."/>
            <person name="Hasenbein S."/>
            <person name="Benoit J.B."/>
            <person name="Sepulveda M.S."/>
            <person name="Poelchau M.F."/>
            <person name="Hughes D.S.T."/>
            <person name="Murali S.C."/>
            <person name="Chen S."/>
            <person name="Glastad K.M."/>
            <person name="Goodisman M.A.D."/>
            <person name="Werren J.H."/>
            <person name="Vineis J.H."/>
            <person name="Bowen J.L."/>
            <person name="Friedrich M."/>
            <person name="Jones J."/>
            <person name="Robertson H.M."/>
            <person name="Feyereisen R."/>
            <person name="Mechler-Hickson A."/>
            <person name="Mathers N."/>
            <person name="Lee C.E."/>
            <person name="Colbourne J.K."/>
            <person name="Biales A."/>
            <person name="Johnston J.S."/>
            <person name="Wellborn G.A."/>
            <person name="Rosendale A.J."/>
            <person name="Cridge A.G."/>
            <person name="Munoz-Torres M.C."/>
            <person name="Bain P.A."/>
            <person name="Manny A.R."/>
            <person name="Major K.M."/>
            <person name="Lambert F.N."/>
            <person name="Vulpe C.D."/>
            <person name="Tuck P."/>
            <person name="Blalock B.J."/>
            <person name="Lin Y.Y."/>
            <person name="Smith M.E."/>
            <person name="Ochoa-Acuna H."/>
            <person name="Chen M.M."/>
            <person name="Childers C.P."/>
            <person name="Qu J."/>
            <person name="Dugan S."/>
            <person name="Lee S.L."/>
            <person name="Chao H."/>
            <person name="Dinh H."/>
            <person name="Han Y."/>
            <person name="Doddapaneni H."/>
            <person name="Worley K.C."/>
            <person name="Muzny D.M."/>
            <person name="Gibbs R.A."/>
            <person name="Richards S."/>
        </authorList>
    </citation>
    <scope>NUCLEOTIDE SEQUENCE</scope>
    <source>
        <strain evidence="5">HAZT.00-mixed</strain>
        <tissue evidence="5">Whole organism</tissue>
    </source>
</reference>
<evidence type="ECO:0000313" key="5">
    <source>
        <dbReference type="EMBL" id="KAA0201525.1"/>
    </source>
</evidence>
<dbReference type="PRINTS" id="PR00011">
    <property type="entry name" value="EGFLAMININ"/>
</dbReference>
<feature type="domain" description="Laminin EGF-like" evidence="4">
    <location>
        <begin position="42"/>
        <end position="89"/>
    </location>
</feature>
<evidence type="ECO:0000256" key="2">
    <source>
        <dbReference type="ARBA" id="ARBA00023292"/>
    </source>
</evidence>
<dbReference type="InterPro" id="IPR002049">
    <property type="entry name" value="LE_dom"/>
</dbReference>
<gene>
    <name evidence="5" type="ORF">HAZT_HAZT005416</name>
</gene>
<accession>A0A6A0H927</accession>
<evidence type="ECO:0000256" key="3">
    <source>
        <dbReference type="PROSITE-ProRule" id="PRU00460"/>
    </source>
</evidence>
<dbReference type="PROSITE" id="PS01248">
    <property type="entry name" value="EGF_LAM_1"/>
    <property type="match status" value="1"/>
</dbReference>
<dbReference type="Gene3D" id="2.10.25.10">
    <property type="entry name" value="Laminin"/>
    <property type="match status" value="2"/>
</dbReference>
<dbReference type="InterPro" id="IPR050440">
    <property type="entry name" value="Laminin/Netrin_ECM"/>
</dbReference>
<protein>
    <recommendedName>
        <fullName evidence="4">Laminin EGF-like domain-containing protein</fullName>
    </recommendedName>
</protein>
<reference evidence="5" key="1">
    <citation type="submission" date="2014-08" db="EMBL/GenBank/DDBJ databases">
        <authorList>
            <person name="Murali S."/>
            <person name="Richards S."/>
            <person name="Bandaranaike D."/>
            <person name="Bellair M."/>
            <person name="Blankenburg K."/>
            <person name="Chao H."/>
            <person name="Dinh H."/>
            <person name="Doddapaneni H."/>
            <person name="Dugan-Rocha S."/>
            <person name="Elkadiri S."/>
            <person name="Gnanaolivu R."/>
            <person name="Hughes D."/>
            <person name="Lee S."/>
            <person name="Li M."/>
            <person name="Ming W."/>
            <person name="Munidasa M."/>
            <person name="Muniz J."/>
            <person name="Nguyen L."/>
            <person name="Osuji N."/>
            <person name="Pu L.-L."/>
            <person name="Puazo M."/>
            <person name="Skinner E."/>
            <person name="Qu C."/>
            <person name="Quiroz J."/>
            <person name="Raj R."/>
            <person name="Weissenberger G."/>
            <person name="Xin Y."/>
            <person name="Zou X."/>
            <person name="Han Y."/>
            <person name="Worley K."/>
            <person name="Muzny D."/>
            <person name="Gibbs R."/>
        </authorList>
    </citation>
    <scope>NUCLEOTIDE SEQUENCE</scope>
    <source>
        <strain evidence="5">HAZT.00-mixed</strain>
        <tissue evidence="5">Whole organism</tissue>
    </source>
</reference>
<feature type="disulfide bond" evidence="3">
    <location>
        <begin position="63"/>
        <end position="72"/>
    </location>
</feature>
<dbReference type="PANTHER" id="PTHR10574">
    <property type="entry name" value="NETRIN/LAMININ-RELATED"/>
    <property type="match status" value="1"/>
</dbReference>
<comment type="caution">
    <text evidence="5">The sequence shown here is derived from an EMBL/GenBank/DDBJ whole genome shotgun (WGS) entry which is preliminary data.</text>
</comment>
<dbReference type="Proteomes" id="UP000711488">
    <property type="component" value="Unassembled WGS sequence"/>
</dbReference>
<dbReference type="SUPFAM" id="SSF57196">
    <property type="entry name" value="EGF/Laminin"/>
    <property type="match status" value="2"/>
</dbReference>
<dbReference type="PANTHER" id="PTHR10574:SF406">
    <property type="entry name" value="LAMININ SUBUNIT ALPHA 5"/>
    <property type="match status" value="1"/>
</dbReference>
<feature type="disulfide bond" evidence="3">
    <location>
        <begin position="14"/>
        <end position="23"/>
    </location>
</feature>
<reference evidence="5" key="3">
    <citation type="submission" date="2019-06" db="EMBL/GenBank/DDBJ databases">
        <authorList>
            <person name="Poynton C."/>
            <person name="Hasenbein S."/>
            <person name="Benoit J.B."/>
            <person name="Sepulveda M.S."/>
            <person name="Poelchau M.F."/>
            <person name="Murali S.C."/>
            <person name="Chen S."/>
            <person name="Glastad K.M."/>
            <person name="Werren J.H."/>
            <person name="Vineis J.H."/>
            <person name="Bowen J.L."/>
            <person name="Friedrich M."/>
            <person name="Jones J."/>
            <person name="Robertson H.M."/>
            <person name="Feyereisen R."/>
            <person name="Mechler-Hickson A."/>
            <person name="Mathers N."/>
            <person name="Lee C.E."/>
            <person name="Colbourne J.K."/>
            <person name="Biales A."/>
            <person name="Johnston J.S."/>
            <person name="Wellborn G.A."/>
            <person name="Rosendale A.J."/>
            <person name="Cridge A.G."/>
            <person name="Munoz-Torres M.C."/>
            <person name="Bain P.A."/>
            <person name="Manny A.R."/>
            <person name="Major K.M."/>
            <person name="Lambert F.N."/>
            <person name="Vulpe C.D."/>
            <person name="Tuck P."/>
            <person name="Blalock B.J."/>
            <person name="Lin Y.-Y."/>
            <person name="Smith M.E."/>
            <person name="Ochoa-Acuna H."/>
            <person name="Chen M.-J.M."/>
            <person name="Childers C.P."/>
            <person name="Qu J."/>
            <person name="Dugan S."/>
            <person name="Lee S.L."/>
            <person name="Chao H."/>
            <person name="Dinh H."/>
            <person name="Han Y."/>
            <person name="Doddapaneni H."/>
            <person name="Worley K.C."/>
            <person name="Muzny D.M."/>
            <person name="Gibbs R.A."/>
            <person name="Richards S."/>
        </authorList>
    </citation>
    <scope>NUCLEOTIDE SEQUENCE</scope>
    <source>
        <strain evidence="5">HAZT.00-mixed</strain>
        <tissue evidence="5">Whole organism</tissue>
    </source>
</reference>
<dbReference type="CDD" id="cd00055">
    <property type="entry name" value="EGF_Lam"/>
    <property type="match status" value="2"/>
</dbReference>
<sequence>MGSACEAITGQCNCKPNVVGRDCSRCAPGHWGLASGSGCRRCDCEGRGVDGTQCDQNTGQCICPPGVGGDRCDRCLPGFWGYSANGCKRE</sequence>
<dbReference type="PROSITE" id="PS50027">
    <property type="entry name" value="EGF_LAM_2"/>
    <property type="match status" value="2"/>
</dbReference>
<organism evidence="5">
    <name type="scientific">Hyalella azteca</name>
    <name type="common">Amphipod</name>
    <dbReference type="NCBI Taxonomy" id="294128"/>
    <lineage>
        <taxon>Eukaryota</taxon>
        <taxon>Metazoa</taxon>
        <taxon>Ecdysozoa</taxon>
        <taxon>Arthropoda</taxon>
        <taxon>Crustacea</taxon>
        <taxon>Multicrustacea</taxon>
        <taxon>Malacostraca</taxon>
        <taxon>Eumalacostraca</taxon>
        <taxon>Peracarida</taxon>
        <taxon>Amphipoda</taxon>
        <taxon>Senticaudata</taxon>
        <taxon>Talitrida</taxon>
        <taxon>Talitroidea</taxon>
        <taxon>Hyalellidae</taxon>
        <taxon>Hyalella</taxon>
    </lineage>
</organism>
<dbReference type="Pfam" id="PF00053">
    <property type="entry name" value="EGF_laminin"/>
    <property type="match status" value="2"/>
</dbReference>
<dbReference type="SMART" id="SM00180">
    <property type="entry name" value="EGF_Lam"/>
    <property type="match status" value="2"/>
</dbReference>
<evidence type="ECO:0000259" key="4">
    <source>
        <dbReference type="PROSITE" id="PS50027"/>
    </source>
</evidence>
<dbReference type="AlphaFoldDB" id="A0A6A0H927"/>
<evidence type="ECO:0000256" key="1">
    <source>
        <dbReference type="ARBA" id="ARBA00023157"/>
    </source>
</evidence>
<feature type="disulfide bond" evidence="3">
    <location>
        <begin position="44"/>
        <end position="61"/>
    </location>
</feature>
<keyword evidence="2 3" id="KW-0424">Laminin EGF-like domain</keyword>
<feature type="disulfide bond" evidence="3">
    <location>
        <begin position="42"/>
        <end position="54"/>
    </location>
</feature>
<proteinExistence type="predicted"/>
<name>A0A6A0H927_HYAAZ</name>
<feature type="domain" description="Laminin EGF-like" evidence="4">
    <location>
        <begin position="1"/>
        <end position="41"/>
    </location>
</feature>
<comment type="caution">
    <text evidence="3">Lacks conserved residue(s) required for the propagation of feature annotation.</text>
</comment>
<dbReference type="GO" id="GO:0009888">
    <property type="term" value="P:tissue development"/>
    <property type="evidence" value="ECO:0007669"/>
    <property type="project" value="TreeGrafter"/>
</dbReference>
<keyword evidence="1 3" id="KW-1015">Disulfide bond</keyword>
<dbReference type="GO" id="GO:0009887">
    <property type="term" value="P:animal organ morphogenesis"/>
    <property type="evidence" value="ECO:0007669"/>
    <property type="project" value="TreeGrafter"/>
</dbReference>